<dbReference type="InterPro" id="IPR036366">
    <property type="entry name" value="PGBDSf"/>
</dbReference>
<dbReference type="HOGENOM" id="CLU_550681_0_0_0"/>
<feature type="domain" description="Peptidoglycan binding-like" evidence="3">
    <location>
        <begin position="207"/>
        <end position="259"/>
    </location>
</feature>
<dbReference type="Gene3D" id="1.10.101.10">
    <property type="entry name" value="PGBD-like superfamily/PGBD"/>
    <property type="match status" value="1"/>
</dbReference>
<accession>A0A068NQZ4</accession>
<proteinExistence type="predicted"/>
<evidence type="ECO:0000313" key="4">
    <source>
        <dbReference type="EMBL" id="AIE85861.1"/>
    </source>
</evidence>
<dbReference type="Pfam" id="PF01471">
    <property type="entry name" value="PG_binding_1"/>
    <property type="match status" value="1"/>
</dbReference>
<keyword evidence="5" id="KW-1185">Reference proteome</keyword>
<gene>
    <name evidence="4" type="ORF">OP10G_2493</name>
</gene>
<evidence type="ECO:0000256" key="1">
    <source>
        <dbReference type="SAM" id="MobiDB-lite"/>
    </source>
</evidence>
<dbReference type="InterPro" id="IPR036365">
    <property type="entry name" value="PGBD-like_sf"/>
</dbReference>
<dbReference type="KEGG" id="fgi:OP10G_2493"/>
<feature type="chain" id="PRO_5001651877" description="Peptidoglycan binding-like domain-containing protein" evidence="2">
    <location>
        <begin position="21"/>
        <end position="495"/>
    </location>
</feature>
<dbReference type="SUPFAM" id="SSF47090">
    <property type="entry name" value="PGBD-like"/>
    <property type="match status" value="1"/>
</dbReference>
<organism evidence="4 5">
    <name type="scientific">Fimbriimonas ginsengisoli Gsoil 348</name>
    <dbReference type="NCBI Taxonomy" id="661478"/>
    <lineage>
        <taxon>Bacteria</taxon>
        <taxon>Bacillati</taxon>
        <taxon>Armatimonadota</taxon>
        <taxon>Fimbriimonadia</taxon>
        <taxon>Fimbriimonadales</taxon>
        <taxon>Fimbriimonadaceae</taxon>
        <taxon>Fimbriimonas</taxon>
    </lineage>
</organism>
<evidence type="ECO:0000256" key="2">
    <source>
        <dbReference type="SAM" id="SignalP"/>
    </source>
</evidence>
<evidence type="ECO:0000313" key="5">
    <source>
        <dbReference type="Proteomes" id="UP000027982"/>
    </source>
</evidence>
<sequence length="495" mass="54119">MVGKGLRLSVALSCGILALAATVSGQVQRLGIPVGNFALRASGASAVPSFCLDLSRHAPSPETPYNSLLTPSSDVDVVYRSGTRKWSESLGTALAEKHIRIESNKVTVSEIRSMAADPRTGSKERIGLTSLLRAYESRSAFEKLMFEQRLARINDFSHISVVNLTPYPAVLAVHEPAAFGTQPETTYRSEVSRLGIGVSNLVVWKKNTEDLQGSLRALGFYKGGIDGKDGPATRSATKRYQKSRKLEPSGMADAQTLESIKSDTLSADVRAVQAHLGANRELLFLERTSDPSRERFTVILPSGERTLPSESVSSAVRSAIHARSGKGVDEFVIVGEDLTDRQADAVEAAVGGDGGLPPNTRVRVMSGGMDDHGRIDVSFFREQHKVIAVSDPVAVMRGKRRGWFQANVELRNRFKRAREMKIVTRTRDLANAYVTSFRNLIALNDYSDILSLIAGVKANAQRTVKHRAGEARIEFKGRRWFVRLERKGAAARNVC</sequence>
<protein>
    <recommendedName>
        <fullName evidence="3">Peptidoglycan binding-like domain-containing protein</fullName>
    </recommendedName>
</protein>
<evidence type="ECO:0000259" key="3">
    <source>
        <dbReference type="Pfam" id="PF01471"/>
    </source>
</evidence>
<reference evidence="4 5" key="1">
    <citation type="journal article" date="2014" name="PLoS ONE">
        <title>The first complete genome sequence of the class fimbriimonadia in the phylum armatimonadetes.</title>
        <authorList>
            <person name="Hu Z.Y."/>
            <person name="Wang Y.Z."/>
            <person name="Im W.T."/>
            <person name="Wang S.Y."/>
            <person name="Zhao G.P."/>
            <person name="Zheng H.J."/>
            <person name="Quan Z.X."/>
        </authorList>
    </citation>
    <scope>NUCLEOTIDE SEQUENCE [LARGE SCALE GENOMIC DNA]</scope>
    <source>
        <strain evidence="4">Gsoil 348</strain>
    </source>
</reference>
<dbReference type="Proteomes" id="UP000027982">
    <property type="component" value="Chromosome"/>
</dbReference>
<keyword evidence="2" id="KW-0732">Signal</keyword>
<dbReference type="AlphaFoldDB" id="A0A068NQZ4"/>
<feature type="signal peptide" evidence="2">
    <location>
        <begin position="1"/>
        <end position="20"/>
    </location>
</feature>
<name>A0A068NQZ4_FIMGI</name>
<dbReference type="EMBL" id="CP007139">
    <property type="protein sequence ID" value="AIE85861.1"/>
    <property type="molecule type" value="Genomic_DNA"/>
</dbReference>
<dbReference type="InterPro" id="IPR002477">
    <property type="entry name" value="Peptidoglycan-bd-like"/>
</dbReference>
<feature type="region of interest" description="Disordered" evidence="1">
    <location>
        <begin position="230"/>
        <end position="252"/>
    </location>
</feature>